<feature type="transmembrane region" description="Helical" evidence="12">
    <location>
        <begin position="9"/>
        <end position="27"/>
    </location>
</feature>
<keyword evidence="5 13" id="KW-0762">Sugar transport</keyword>
<name>A0A8K0IRX1_COCNU</name>
<evidence type="ECO:0000256" key="1">
    <source>
        <dbReference type="ARBA" id="ARBA00004651"/>
    </source>
</evidence>
<reference evidence="13" key="2">
    <citation type="submission" date="2019-07" db="EMBL/GenBank/DDBJ databases">
        <authorList>
            <person name="Yang Y."/>
            <person name="Bocs S."/>
            <person name="Baudouin L."/>
        </authorList>
    </citation>
    <scope>NUCLEOTIDE SEQUENCE</scope>
    <source>
        <tissue evidence="13">Spear leaf of Hainan Tall coconut</tissue>
    </source>
</reference>
<dbReference type="EMBL" id="CM017884">
    <property type="protein sequence ID" value="KAG1366222.1"/>
    <property type="molecule type" value="Genomic_DNA"/>
</dbReference>
<comment type="similarity">
    <text evidence="2">Belongs to the SWEET sugar transporter family.</text>
</comment>
<evidence type="ECO:0000256" key="12">
    <source>
        <dbReference type="SAM" id="Phobius"/>
    </source>
</evidence>
<keyword evidence="9 12" id="KW-0472">Membrane</keyword>
<comment type="caution">
    <text evidence="13">The sequence shown here is derived from an EMBL/GenBank/DDBJ whole genome shotgun (WGS) entry which is preliminary data.</text>
</comment>
<sequence length="195" mass="21659">MAVEQFSPIPYLATFLNCSLWVIYGLPSVHPNAIHVLTINAIGVAFETIYLAFFFLFSPRQLRLKVVKILLAELALITTVVTVVLTTAHTHERRSLIVGVLCVISGTCMYASPLSIMKLVIQTRSVKYMPFTLSLASFLNGVSWTTYAVLGFDIFITIPNGLGVLFGLIQLILYATYYRSTPEEDSTSEIRLTTV</sequence>
<evidence type="ECO:0000256" key="3">
    <source>
        <dbReference type="ARBA" id="ARBA00022448"/>
    </source>
</evidence>
<dbReference type="OrthoDB" id="409725at2759"/>
<dbReference type="PANTHER" id="PTHR10791">
    <property type="entry name" value="RAG1-ACTIVATING PROTEIN 1"/>
    <property type="match status" value="1"/>
</dbReference>
<feature type="transmembrane region" description="Helical" evidence="12">
    <location>
        <begin position="156"/>
        <end position="177"/>
    </location>
</feature>
<comment type="subcellular location">
    <subcellularLocation>
        <location evidence="1">Cell membrane</location>
        <topology evidence="1">Multi-pass membrane protein</topology>
    </subcellularLocation>
</comment>
<dbReference type="GO" id="GO:0005886">
    <property type="term" value="C:plasma membrane"/>
    <property type="evidence" value="ECO:0007669"/>
    <property type="project" value="UniProtKB-SubCell"/>
</dbReference>
<reference evidence="13" key="1">
    <citation type="journal article" date="2017" name="Gigascience">
        <title>The genome draft of coconut (Cocos nucifera).</title>
        <authorList>
            <person name="Xiao Y."/>
            <person name="Xu P."/>
            <person name="Fan H."/>
            <person name="Baudouin L."/>
            <person name="Xia W."/>
            <person name="Bocs S."/>
            <person name="Xu J."/>
            <person name="Li Q."/>
            <person name="Guo A."/>
            <person name="Zhou L."/>
            <person name="Li J."/>
            <person name="Wu Y."/>
            <person name="Ma Z."/>
            <person name="Armero A."/>
            <person name="Issali A.E."/>
            <person name="Liu N."/>
            <person name="Peng M."/>
            <person name="Yang Y."/>
        </authorList>
    </citation>
    <scope>NUCLEOTIDE SEQUENCE</scope>
    <source>
        <tissue evidence="13">Spear leaf of Hainan Tall coconut</tissue>
    </source>
</reference>
<feature type="transmembrane region" description="Helical" evidence="12">
    <location>
        <begin position="96"/>
        <end position="116"/>
    </location>
</feature>
<dbReference type="Gene3D" id="1.20.1280.290">
    <property type="match status" value="2"/>
</dbReference>
<dbReference type="GO" id="GO:0051119">
    <property type="term" value="F:sugar transmembrane transporter activity"/>
    <property type="evidence" value="ECO:0007669"/>
    <property type="project" value="InterPro"/>
</dbReference>
<dbReference type="InterPro" id="IPR004316">
    <property type="entry name" value="SWEET_rpt"/>
</dbReference>
<dbReference type="InterPro" id="IPR047664">
    <property type="entry name" value="SWEET"/>
</dbReference>
<evidence type="ECO:0000256" key="2">
    <source>
        <dbReference type="ARBA" id="ARBA00007809"/>
    </source>
</evidence>
<evidence type="ECO:0000256" key="8">
    <source>
        <dbReference type="ARBA" id="ARBA00022989"/>
    </source>
</evidence>
<dbReference type="AlphaFoldDB" id="A0A8K0IRX1"/>
<accession>A0A8K0IRX1</accession>
<keyword evidence="14" id="KW-1185">Reference proteome</keyword>
<keyword evidence="7" id="KW-0677">Repeat</keyword>
<gene>
    <name evidence="13" type="ORF">COCNU_13G000120</name>
</gene>
<evidence type="ECO:0000256" key="7">
    <source>
        <dbReference type="ARBA" id="ARBA00022737"/>
    </source>
</evidence>
<evidence type="ECO:0000256" key="9">
    <source>
        <dbReference type="ARBA" id="ARBA00023136"/>
    </source>
</evidence>
<dbReference type="Pfam" id="PF03083">
    <property type="entry name" value="MtN3_slv"/>
    <property type="match status" value="2"/>
</dbReference>
<comment type="subunit">
    <text evidence="11">Forms homooligomers and/or heterooligomers.</text>
</comment>
<keyword evidence="8 12" id="KW-1133">Transmembrane helix</keyword>
<dbReference type="FunFam" id="1.20.1280.290:FF:000002">
    <property type="entry name" value="Bidirectional sugar transporter SWEET"/>
    <property type="match status" value="1"/>
</dbReference>
<dbReference type="Proteomes" id="UP000797356">
    <property type="component" value="Chromosome 13"/>
</dbReference>
<keyword evidence="6 12" id="KW-0812">Transmembrane</keyword>
<evidence type="ECO:0000256" key="5">
    <source>
        <dbReference type="ARBA" id="ARBA00022597"/>
    </source>
</evidence>
<evidence type="ECO:0000256" key="11">
    <source>
        <dbReference type="ARBA" id="ARBA00038715"/>
    </source>
</evidence>
<evidence type="ECO:0000313" key="13">
    <source>
        <dbReference type="EMBL" id="KAG1366222.1"/>
    </source>
</evidence>
<proteinExistence type="inferred from homology"/>
<comment type="function">
    <text evidence="10">Mediates both low-affinity uptake and efflux of sugar across the plasma membrane.</text>
</comment>
<evidence type="ECO:0000256" key="4">
    <source>
        <dbReference type="ARBA" id="ARBA00022475"/>
    </source>
</evidence>
<evidence type="ECO:0000256" key="10">
    <source>
        <dbReference type="ARBA" id="ARBA00037238"/>
    </source>
</evidence>
<feature type="transmembrane region" description="Helical" evidence="12">
    <location>
        <begin position="33"/>
        <end position="57"/>
    </location>
</feature>
<organism evidence="13 14">
    <name type="scientific">Cocos nucifera</name>
    <name type="common">Coconut palm</name>
    <dbReference type="NCBI Taxonomy" id="13894"/>
    <lineage>
        <taxon>Eukaryota</taxon>
        <taxon>Viridiplantae</taxon>
        <taxon>Streptophyta</taxon>
        <taxon>Embryophyta</taxon>
        <taxon>Tracheophyta</taxon>
        <taxon>Spermatophyta</taxon>
        <taxon>Magnoliopsida</taxon>
        <taxon>Liliopsida</taxon>
        <taxon>Arecaceae</taxon>
        <taxon>Arecoideae</taxon>
        <taxon>Cocoseae</taxon>
        <taxon>Attaleinae</taxon>
        <taxon>Cocos</taxon>
    </lineage>
</organism>
<keyword evidence="4" id="KW-1003">Cell membrane</keyword>
<feature type="transmembrane region" description="Helical" evidence="12">
    <location>
        <begin position="69"/>
        <end position="90"/>
    </location>
</feature>
<evidence type="ECO:0000313" key="14">
    <source>
        <dbReference type="Proteomes" id="UP000797356"/>
    </source>
</evidence>
<dbReference type="PANTHER" id="PTHR10791:SF30">
    <property type="entry name" value="SUGAR TRANSPORTER SWEET1"/>
    <property type="match status" value="1"/>
</dbReference>
<evidence type="ECO:0000256" key="6">
    <source>
        <dbReference type="ARBA" id="ARBA00022692"/>
    </source>
</evidence>
<feature type="transmembrane region" description="Helical" evidence="12">
    <location>
        <begin position="128"/>
        <end position="150"/>
    </location>
</feature>
<protein>
    <submittedName>
        <fullName evidence="13">Bidirectional sugar transporter SWEET5-like</fullName>
    </submittedName>
</protein>
<keyword evidence="3" id="KW-0813">Transport</keyword>